<name>A0A4E0RT67_9GAMM</name>
<organism evidence="1 2">
    <name type="scientific">Candidatus Thiomargarita nelsonii</name>
    <dbReference type="NCBI Taxonomy" id="1003181"/>
    <lineage>
        <taxon>Bacteria</taxon>
        <taxon>Pseudomonadati</taxon>
        <taxon>Pseudomonadota</taxon>
        <taxon>Gammaproteobacteria</taxon>
        <taxon>Thiotrichales</taxon>
        <taxon>Thiotrichaceae</taxon>
        <taxon>Thiomargarita</taxon>
    </lineage>
</organism>
<gene>
    <name evidence="1" type="ORF">PN36_09815</name>
</gene>
<evidence type="ECO:0000313" key="2">
    <source>
        <dbReference type="Proteomes" id="UP000030428"/>
    </source>
</evidence>
<comment type="caution">
    <text evidence="1">The sequence shown here is derived from an EMBL/GenBank/DDBJ whole genome shotgun (WGS) entry which is preliminary data.</text>
</comment>
<dbReference type="EMBL" id="JSZA02000030">
    <property type="protein sequence ID" value="TGO03254.1"/>
    <property type="molecule type" value="Genomic_DNA"/>
</dbReference>
<sequence>MDNEDNKEITYWHNILGRLFEFLLTPLKINVSTDVKVVKKLPEADIILLRIESPEWTKEQRAVLPDGIKDSTAKYILIEFKATESINGDTFIQTLWYDKSYKHSQKLTKKEIQPFVICAKQPQKANREQYGYTIQEQPGVYKSTNIAYKDITLISLNELPETLNNAWVTCLASKKNKRKKAFDLLKEKGFKQIKKPFKEFLADLWRLTLPKGDDDMTLELSREDVKAIGKMWGTSLFTSEELDELMSKASLETRLRGLKPEERLMGLNPEERLIGLKPEEQLIGLKPEDRLMGLNPEQLEEMEAYIKQQKQPKNFRKV</sequence>
<reference evidence="1 2" key="1">
    <citation type="journal article" date="2016" name="Front. Microbiol.">
        <title>Single-Cell (Meta-)Genomics of a Dimorphic Candidatus Thiomargarita nelsonii Reveals Genomic Plasticity.</title>
        <authorList>
            <person name="Flood B.E."/>
            <person name="Fliss P."/>
            <person name="Jones D.S."/>
            <person name="Dick G.J."/>
            <person name="Jain S."/>
            <person name="Kaster A.K."/>
            <person name="Winkel M."/>
            <person name="Mussmann M."/>
            <person name="Bailey J."/>
        </authorList>
    </citation>
    <scope>NUCLEOTIDE SEQUENCE [LARGE SCALE GENOMIC DNA]</scope>
    <source>
        <strain evidence="1">Hydrate Ridge</strain>
    </source>
</reference>
<keyword evidence="2" id="KW-1185">Reference proteome</keyword>
<dbReference type="Proteomes" id="UP000030428">
    <property type="component" value="Unassembled WGS sequence"/>
</dbReference>
<evidence type="ECO:0000313" key="1">
    <source>
        <dbReference type="EMBL" id="TGO03254.1"/>
    </source>
</evidence>
<proteinExistence type="predicted"/>
<accession>A0A4E0RT67</accession>
<protein>
    <submittedName>
        <fullName evidence="1">Uncharacterized protein</fullName>
    </submittedName>
</protein>
<dbReference type="AlphaFoldDB" id="A0A4E0RT67"/>